<evidence type="ECO:0000259" key="2">
    <source>
        <dbReference type="Pfam" id="PF13240"/>
    </source>
</evidence>
<keyword evidence="1" id="KW-0812">Transmembrane</keyword>
<dbReference type="Pfam" id="PF13240">
    <property type="entry name" value="Zn_Ribbon_1"/>
    <property type="match status" value="1"/>
</dbReference>
<organism evidence="3 4">
    <name type="scientific">Vogesella indigofera</name>
    <name type="common">Pseudomonas indigofera</name>
    <dbReference type="NCBI Taxonomy" id="45465"/>
    <lineage>
        <taxon>Bacteria</taxon>
        <taxon>Pseudomonadati</taxon>
        <taxon>Pseudomonadota</taxon>
        <taxon>Betaproteobacteria</taxon>
        <taxon>Neisseriales</taxon>
        <taxon>Chromobacteriaceae</taxon>
        <taxon>Vogesella</taxon>
    </lineage>
</organism>
<comment type="caution">
    <text evidence="3">The sequence shown here is derived from an EMBL/GenBank/DDBJ whole genome shotgun (WGS) entry which is preliminary data.</text>
</comment>
<dbReference type="InterPro" id="IPR026870">
    <property type="entry name" value="Zinc_ribbon_dom"/>
</dbReference>
<dbReference type="GO" id="GO:0005886">
    <property type="term" value="C:plasma membrane"/>
    <property type="evidence" value="ECO:0007669"/>
    <property type="project" value="TreeGrafter"/>
</dbReference>
<feature type="transmembrane region" description="Helical" evidence="1">
    <location>
        <begin position="120"/>
        <end position="138"/>
    </location>
</feature>
<feature type="domain" description="Zinc-ribbon" evidence="2">
    <location>
        <begin position="2"/>
        <end position="24"/>
    </location>
</feature>
<accession>A0A495BL62</accession>
<name>A0A495BL62_VOGIN</name>
<dbReference type="Pfam" id="PF05656">
    <property type="entry name" value="DUF805"/>
    <property type="match status" value="1"/>
</dbReference>
<gene>
    <name evidence="3" type="ORF">C8E02_1123</name>
</gene>
<dbReference type="PANTHER" id="PTHR34980">
    <property type="entry name" value="INNER MEMBRANE PROTEIN-RELATED-RELATED"/>
    <property type="match status" value="1"/>
</dbReference>
<evidence type="ECO:0000313" key="4">
    <source>
        <dbReference type="Proteomes" id="UP000279384"/>
    </source>
</evidence>
<dbReference type="EMBL" id="RBID01000011">
    <property type="protein sequence ID" value="RKQ61352.1"/>
    <property type="molecule type" value="Genomic_DNA"/>
</dbReference>
<dbReference type="Proteomes" id="UP000279384">
    <property type="component" value="Unassembled WGS sequence"/>
</dbReference>
<dbReference type="InterPro" id="IPR008523">
    <property type="entry name" value="DUF805"/>
</dbReference>
<protein>
    <submittedName>
        <fullName evidence="3">Uncharacterized membrane protein YhaH (DUF805 family)</fullName>
    </submittedName>
</protein>
<reference evidence="3 4" key="1">
    <citation type="submission" date="2018-10" db="EMBL/GenBank/DDBJ databases">
        <title>Genomic Encyclopedia of Type Strains, Phase IV (KMG-IV): sequencing the most valuable type-strain genomes for metagenomic binning, comparative biology and taxonomic classification.</title>
        <authorList>
            <person name="Goeker M."/>
        </authorList>
    </citation>
    <scope>NUCLEOTIDE SEQUENCE [LARGE SCALE GENOMIC DNA]</scope>
    <source>
        <strain evidence="3 4">DSM 3303</strain>
    </source>
</reference>
<evidence type="ECO:0000313" key="3">
    <source>
        <dbReference type="EMBL" id="RKQ61352.1"/>
    </source>
</evidence>
<feature type="transmembrane region" description="Helical" evidence="1">
    <location>
        <begin position="92"/>
        <end position="108"/>
    </location>
</feature>
<dbReference type="PANTHER" id="PTHR34980:SF2">
    <property type="entry name" value="INNER MEMBRANE PROTEIN YHAH-RELATED"/>
    <property type="match status" value="1"/>
</dbReference>
<evidence type="ECO:0000256" key="1">
    <source>
        <dbReference type="SAM" id="Phobius"/>
    </source>
</evidence>
<keyword evidence="1" id="KW-0472">Membrane</keyword>
<sequence>MFCQKCGQNNQDLAKFCSRCGTSLGSVAAPSDMRFSAGPAPEQMTFGKAISTCLSKYADFKGRAARAEYWWFVLFTCLVSVVAIIIDPSEVLANVLSLVFFLPSLAAATRRLHDGNRSGWWQLLAITVIGLIPLLIWMCSKGDPHRNDYGQPV</sequence>
<proteinExistence type="predicted"/>
<feature type="transmembrane region" description="Helical" evidence="1">
    <location>
        <begin position="69"/>
        <end position="86"/>
    </location>
</feature>
<keyword evidence="1" id="KW-1133">Transmembrane helix</keyword>
<dbReference type="AlphaFoldDB" id="A0A495BL62"/>